<protein>
    <submittedName>
        <fullName evidence="2">Uncharacterized protein</fullName>
    </submittedName>
</protein>
<evidence type="ECO:0000313" key="2">
    <source>
        <dbReference type="EMBL" id="KRQ02675.1"/>
    </source>
</evidence>
<gene>
    <name evidence="2" type="ORF">AOQ72_06205</name>
</gene>
<proteinExistence type="predicted"/>
<evidence type="ECO:0000256" key="1">
    <source>
        <dbReference type="SAM" id="MobiDB-lite"/>
    </source>
</evidence>
<evidence type="ECO:0000313" key="3">
    <source>
        <dbReference type="Proteomes" id="UP000051380"/>
    </source>
</evidence>
<reference evidence="2 3" key="1">
    <citation type="submission" date="2015-09" db="EMBL/GenBank/DDBJ databases">
        <title>Draft Genome Sequence of the Strain BR 3267 (Bradyrhizobium yuanmingense) recommended as inoculant for cowpea in Brazil.</title>
        <authorList>
            <person name="Simoes-Araujo J.L."/>
            <person name="Zilli J.E."/>
        </authorList>
    </citation>
    <scope>NUCLEOTIDE SEQUENCE [LARGE SCALE GENOMIC DNA]</scope>
    <source>
        <strain evidence="2 3">BR3267</strain>
    </source>
</reference>
<sequence length="129" mass="13954">MPAAGRAHQPAAAQPESRRRARRQEAFHPVVPGLASLSGPRLRRARALPTPDVRAAGVAACCRARALPLERAWRRVRVIPAGAAARQDVRRAEVRRGDQPALRRACCREPALRLAQVESSVPGSPLEPA</sequence>
<dbReference type="EMBL" id="LJYF01000002">
    <property type="protein sequence ID" value="KRQ02675.1"/>
    <property type="molecule type" value="Genomic_DNA"/>
</dbReference>
<comment type="caution">
    <text evidence="2">The sequence shown here is derived from an EMBL/GenBank/DDBJ whole genome shotgun (WGS) entry which is preliminary data.</text>
</comment>
<accession>A0A0R3CYT1</accession>
<feature type="region of interest" description="Disordered" evidence="1">
    <location>
        <begin position="1"/>
        <end position="24"/>
    </location>
</feature>
<organism evidence="2 3">
    <name type="scientific">Bradyrhizobium yuanmingense</name>
    <dbReference type="NCBI Taxonomy" id="108015"/>
    <lineage>
        <taxon>Bacteria</taxon>
        <taxon>Pseudomonadati</taxon>
        <taxon>Pseudomonadota</taxon>
        <taxon>Alphaproteobacteria</taxon>
        <taxon>Hyphomicrobiales</taxon>
        <taxon>Nitrobacteraceae</taxon>
        <taxon>Bradyrhizobium</taxon>
    </lineage>
</organism>
<name>A0A0R3CYT1_9BRAD</name>
<dbReference type="AlphaFoldDB" id="A0A0R3CYT1"/>
<dbReference type="Proteomes" id="UP000051380">
    <property type="component" value="Unassembled WGS sequence"/>
</dbReference>
<feature type="compositionally biased region" description="Low complexity" evidence="1">
    <location>
        <begin position="1"/>
        <end position="15"/>
    </location>
</feature>